<dbReference type="EMBL" id="JFYZ01000064">
    <property type="protein sequence ID" value="EZP70908.1"/>
    <property type="molecule type" value="Genomic_DNA"/>
</dbReference>
<feature type="signal peptide" evidence="2">
    <location>
        <begin position="1"/>
        <end position="31"/>
    </location>
</feature>
<dbReference type="SUPFAM" id="SSF111369">
    <property type="entry name" value="HlyD-like secretion proteins"/>
    <property type="match status" value="1"/>
</dbReference>
<keyword evidence="2" id="KW-0732">Signal</keyword>
<dbReference type="GO" id="GO:0015679">
    <property type="term" value="P:plasma membrane copper ion transport"/>
    <property type="evidence" value="ECO:0007669"/>
    <property type="project" value="TreeGrafter"/>
</dbReference>
<reference evidence="3 4" key="1">
    <citation type="submission" date="2014-03" db="EMBL/GenBank/DDBJ databases">
        <title>Whole genome sequence of Novosphingobium resinovorum KF1.</title>
        <authorList>
            <person name="Gan H.M."/>
            <person name="Gan H.Y."/>
            <person name="Chew T.H."/>
            <person name="Savka M.A."/>
        </authorList>
    </citation>
    <scope>NUCLEOTIDE SEQUENCE [LARGE SCALE GENOMIC DNA]</scope>
    <source>
        <strain evidence="3 4">KF1</strain>
    </source>
</reference>
<dbReference type="GO" id="GO:0030313">
    <property type="term" value="C:cell envelope"/>
    <property type="evidence" value="ECO:0007669"/>
    <property type="project" value="TreeGrafter"/>
</dbReference>
<evidence type="ECO:0000313" key="3">
    <source>
        <dbReference type="EMBL" id="EZP70908.1"/>
    </source>
</evidence>
<proteinExistence type="predicted"/>
<dbReference type="PANTHER" id="PTHR30097:SF4">
    <property type="entry name" value="SLR6042 PROTEIN"/>
    <property type="match status" value="1"/>
</dbReference>
<evidence type="ECO:0000256" key="2">
    <source>
        <dbReference type="SAM" id="SignalP"/>
    </source>
</evidence>
<keyword evidence="1" id="KW-0813">Transport</keyword>
<dbReference type="eggNOG" id="COG0845">
    <property type="taxonomic scope" value="Bacteria"/>
</dbReference>
<dbReference type="GO" id="GO:0060003">
    <property type="term" value="P:copper ion export"/>
    <property type="evidence" value="ECO:0007669"/>
    <property type="project" value="TreeGrafter"/>
</dbReference>
<evidence type="ECO:0000313" key="4">
    <source>
        <dbReference type="Proteomes" id="UP000024329"/>
    </source>
</evidence>
<dbReference type="Proteomes" id="UP000024329">
    <property type="component" value="Unassembled WGS sequence"/>
</dbReference>
<dbReference type="Gene3D" id="2.40.30.170">
    <property type="match status" value="1"/>
</dbReference>
<dbReference type="InterPro" id="IPR051909">
    <property type="entry name" value="MFP_Cation_Efflux"/>
</dbReference>
<feature type="chain" id="PRO_5001551480" evidence="2">
    <location>
        <begin position="32"/>
        <end position="342"/>
    </location>
</feature>
<evidence type="ECO:0000256" key="1">
    <source>
        <dbReference type="ARBA" id="ARBA00022448"/>
    </source>
</evidence>
<accession>A0A031JCE6</accession>
<dbReference type="Gene3D" id="2.40.420.20">
    <property type="match status" value="1"/>
</dbReference>
<protein>
    <submittedName>
        <fullName evidence="3">Membrane fusion protein MtrC</fullName>
    </submittedName>
</protein>
<organism evidence="3 4">
    <name type="scientific">Novosphingobium resinovorum</name>
    <dbReference type="NCBI Taxonomy" id="158500"/>
    <lineage>
        <taxon>Bacteria</taxon>
        <taxon>Pseudomonadati</taxon>
        <taxon>Pseudomonadota</taxon>
        <taxon>Alphaproteobacteria</taxon>
        <taxon>Sphingomonadales</taxon>
        <taxon>Sphingomonadaceae</taxon>
        <taxon>Novosphingobium</taxon>
    </lineage>
</organism>
<dbReference type="AlphaFoldDB" id="A0A031JCE6"/>
<sequence>MVASRIAQCASASALGMRHLALLILPLAVSACGQTASKPSTPPAHAELIANEAELLKLTLTPKAQQRLGIKTTTVGGGSAAQTRQVTGEIVVPPTSAGGVPVNSLTNLQQVGSQQAVADGEVARTEAQARLARIALTRAEALVREEAGSVRARDEAAAAHAAAQAALGAARQQRRLLGPAVATLGTQSTLWVRASVFASDVGAVLRGSEAMIHPLGGNGEGRSARPVQAPPSADSVAGTVDLYYAVNNGDRALRVGQRVAVELPLAGRTQGLSVPSSAIVRDIYGGEWVYRKTGADAFVRQRVEVASESGGQALLARGLKAGALVVTVGTAELFGTEFGAAH</sequence>
<comment type="caution">
    <text evidence="3">The sequence shown here is derived from an EMBL/GenBank/DDBJ whole genome shotgun (WGS) entry which is preliminary data.</text>
</comment>
<dbReference type="PATRIC" id="fig|158500.4.peg.5426"/>
<gene>
    <name evidence="3" type="ORF">BV97_05354</name>
</gene>
<dbReference type="PANTHER" id="PTHR30097">
    <property type="entry name" value="CATION EFFLUX SYSTEM PROTEIN CUSB"/>
    <property type="match status" value="1"/>
</dbReference>
<name>A0A031JCE6_9SPHN</name>
<dbReference type="PROSITE" id="PS51257">
    <property type="entry name" value="PROKAR_LIPOPROTEIN"/>
    <property type="match status" value="1"/>
</dbReference>